<dbReference type="Pfam" id="PF01933">
    <property type="entry name" value="CofD"/>
    <property type="match status" value="1"/>
</dbReference>
<reference evidence="1 2" key="1">
    <citation type="journal article" date="2023" name="Elife">
        <title>Identification of key yeast species and microbe-microbe interactions impacting larval growth of Drosophila in the wild.</title>
        <authorList>
            <person name="Mure A."/>
            <person name="Sugiura Y."/>
            <person name="Maeda R."/>
            <person name="Honda K."/>
            <person name="Sakurai N."/>
            <person name="Takahashi Y."/>
            <person name="Watada M."/>
            <person name="Katoh T."/>
            <person name="Gotoh A."/>
            <person name="Gotoh Y."/>
            <person name="Taniguchi I."/>
            <person name="Nakamura K."/>
            <person name="Hayashi T."/>
            <person name="Katayama T."/>
            <person name="Uemura T."/>
            <person name="Hattori Y."/>
        </authorList>
    </citation>
    <scope>NUCLEOTIDE SEQUENCE [LARGE SCALE GENOMIC DNA]</scope>
    <source>
        <strain evidence="1 2">SB-73</strain>
    </source>
</reference>
<dbReference type="AlphaFoldDB" id="A0AAV5RDH1"/>
<dbReference type="Proteomes" id="UP001362899">
    <property type="component" value="Unassembled WGS sequence"/>
</dbReference>
<comment type="caution">
    <text evidence="1">The sequence shown here is derived from an EMBL/GenBank/DDBJ whole genome shotgun (WGS) entry which is preliminary data.</text>
</comment>
<evidence type="ECO:0008006" key="3">
    <source>
        <dbReference type="Google" id="ProtNLM"/>
    </source>
</evidence>
<dbReference type="Gene3D" id="3.40.50.10680">
    <property type="entry name" value="CofD-like domains"/>
    <property type="match status" value="1"/>
</dbReference>
<evidence type="ECO:0000313" key="2">
    <source>
        <dbReference type="Proteomes" id="UP001362899"/>
    </source>
</evidence>
<name>A0AAV5RDH1_STABA</name>
<dbReference type="GO" id="GO:0043743">
    <property type="term" value="F:LPPG:FO 2-phospho-L-lactate transferase activity"/>
    <property type="evidence" value="ECO:0007669"/>
    <property type="project" value="InterPro"/>
</dbReference>
<keyword evidence="2" id="KW-1185">Reference proteome</keyword>
<organism evidence="1 2">
    <name type="scientific">Starmerella bacillaris</name>
    <name type="common">Yeast</name>
    <name type="synonym">Candida zemplinina</name>
    <dbReference type="NCBI Taxonomy" id="1247836"/>
    <lineage>
        <taxon>Eukaryota</taxon>
        <taxon>Fungi</taxon>
        <taxon>Dikarya</taxon>
        <taxon>Ascomycota</taxon>
        <taxon>Saccharomycotina</taxon>
        <taxon>Dipodascomycetes</taxon>
        <taxon>Dipodascales</taxon>
        <taxon>Trichomonascaceae</taxon>
        <taxon>Starmerella</taxon>
    </lineage>
</organism>
<evidence type="ECO:0000313" key="1">
    <source>
        <dbReference type="EMBL" id="GMM49296.1"/>
    </source>
</evidence>
<dbReference type="PANTHER" id="PTHR31240">
    <property type="entry name" value="MATERNAL EFFECT EMBRYO ARREST 18"/>
    <property type="match status" value="1"/>
</dbReference>
<protein>
    <recommendedName>
        <fullName evidence="3">Gluconeogenesis factor</fullName>
    </recommendedName>
</protein>
<dbReference type="PANTHER" id="PTHR31240:SF0">
    <property type="entry name" value="MATERNAL EFFECT EMBRYO ARREST 18"/>
    <property type="match status" value="1"/>
</dbReference>
<dbReference type="SUPFAM" id="SSF142338">
    <property type="entry name" value="CofD-like"/>
    <property type="match status" value="1"/>
</dbReference>
<proteinExistence type="predicted"/>
<sequence>MRIVVIGGGTATNAIAPVFAESVYEVTYILPISDNGGSTSEILRFFGGPAIGDLRSRLVRLIEVGPLRKLLGYRLSDNDTVAANDWSLIVAGSHEIWTDIEPQIREMYRAFAIYIHSELLKKSAIRKFDFRNASVGNLILSGARLFFGSLDSAVEFVLRTARVQPNMTVIPCINNNQTSNIAAVLANGSVVIGQTEISHPTLDTKPTNQAEDNLEFSFAHPSLQASQISFSKSENAPLPCPIDRVFYVNLYGNEIKPSLYARAQNELQTSEAVICSIGSLYTSIIPVLILQKFGFCAPSQFVLILNGTSDRETEGMKPEDFIVAINRAIAYSKNVLLVPQKPVVTDVIYPSGKDVSVISEAGINVFPAECAHGEYNLESLSSALKLCLFEKKRTGLISMSDLS</sequence>
<dbReference type="InterPro" id="IPR002882">
    <property type="entry name" value="CofD"/>
</dbReference>
<accession>A0AAV5RDH1</accession>
<dbReference type="EMBL" id="BTGC01000001">
    <property type="protein sequence ID" value="GMM49296.1"/>
    <property type="molecule type" value="Genomic_DNA"/>
</dbReference>
<dbReference type="InterPro" id="IPR038136">
    <property type="entry name" value="CofD-like_dom_sf"/>
</dbReference>
<gene>
    <name evidence="1" type="ORF">DASB73_002540</name>
</gene>